<comment type="caution">
    <text evidence="2">The sequence shown here is derived from an EMBL/GenBank/DDBJ whole genome shotgun (WGS) entry which is preliminary data.</text>
</comment>
<dbReference type="EMBL" id="PIPI01000001">
    <property type="protein sequence ID" value="RUO21822.1"/>
    <property type="molecule type" value="Genomic_DNA"/>
</dbReference>
<feature type="transmembrane region" description="Helical" evidence="1">
    <location>
        <begin position="12"/>
        <end position="31"/>
    </location>
</feature>
<dbReference type="AlphaFoldDB" id="A0A432VYT5"/>
<evidence type="ECO:0000313" key="3">
    <source>
        <dbReference type="Proteomes" id="UP000288212"/>
    </source>
</evidence>
<accession>A0A432VYT5</accession>
<dbReference type="Proteomes" id="UP000288212">
    <property type="component" value="Unassembled WGS sequence"/>
</dbReference>
<feature type="transmembrane region" description="Helical" evidence="1">
    <location>
        <begin position="37"/>
        <end position="57"/>
    </location>
</feature>
<sequence>MSDNLKLRKAVVLSILILPHTIIFVSFGHQIIFADSIWVMITAIATVVLAFSAYFGLISWKQNESKLLFAKLSIDALEQVIKLENTIVEAEKVIKKEAPDYFIVSNIIKDFREIFIKVQATTEILNHSLAREASRIFTEMENFLLTAEGGRKRVEEASLVADNGFKELSGEVLEELSKCGLGQELENLKAELSKLKSKLISSARIE</sequence>
<keyword evidence="1" id="KW-0472">Membrane</keyword>
<keyword evidence="1" id="KW-0812">Transmembrane</keyword>
<reference evidence="2 3" key="1">
    <citation type="journal article" date="2011" name="Front. Microbiol.">
        <title>Genomic signatures of strain selection and enhancement in Bacillus atrophaeus var. globigii, a historical biowarfare simulant.</title>
        <authorList>
            <person name="Gibbons H.S."/>
            <person name="Broomall S.M."/>
            <person name="McNew L.A."/>
            <person name="Daligault H."/>
            <person name="Chapman C."/>
            <person name="Bruce D."/>
            <person name="Karavis M."/>
            <person name="Krepps M."/>
            <person name="McGregor P.A."/>
            <person name="Hong C."/>
            <person name="Park K.H."/>
            <person name="Akmal A."/>
            <person name="Feldman A."/>
            <person name="Lin J.S."/>
            <person name="Chang W.E."/>
            <person name="Higgs B.W."/>
            <person name="Demirev P."/>
            <person name="Lindquist J."/>
            <person name="Liem A."/>
            <person name="Fochler E."/>
            <person name="Read T.D."/>
            <person name="Tapia R."/>
            <person name="Johnson S."/>
            <person name="Bishop-Lilly K.A."/>
            <person name="Detter C."/>
            <person name="Han C."/>
            <person name="Sozhamannan S."/>
            <person name="Rosenzweig C.N."/>
            <person name="Skowronski E.W."/>
        </authorList>
    </citation>
    <scope>NUCLEOTIDE SEQUENCE [LARGE SCALE GENOMIC DNA]</scope>
    <source>
        <strain evidence="2 3">AK5</strain>
    </source>
</reference>
<dbReference type="RefSeq" id="WP_126791004.1">
    <property type="nucleotide sequence ID" value="NZ_PIPI01000001.1"/>
</dbReference>
<proteinExistence type="predicted"/>
<name>A0A432VYT5_9GAMM</name>
<organism evidence="2 3">
    <name type="scientific">Aliidiomarina haloalkalitolerans</name>
    <dbReference type="NCBI Taxonomy" id="859059"/>
    <lineage>
        <taxon>Bacteria</taxon>
        <taxon>Pseudomonadati</taxon>
        <taxon>Pseudomonadota</taxon>
        <taxon>Gammaproteobacteria</taxon>
        <taxon>Alteromonadales</taxon>
        <taxon>Idiomarinaceae</taxon>
        <taxon>Aliidiomarina</taxon>
    </lineage>
</organism>
<protein>
    <submittedName>
        <fullName evidence="2">Uncharacterized protein</fullName>
    </submittedName>
</protein>
<keyword evidence="1" id="KW-1133">Transmembrane helix</keyword>
<evidence type="ECO:0000313" key="2">
    <source>
        <dbReference type="EMBL" id="RUO21822.1"/>
    </source>
</evidence>
<keyword evidence="3" id="KW-1185">Reference proteome</keyword>
<evidence type="ECO:0000256" key="1">
    <source>
        <dbReference type="SAM" id="Phobius"/>
    </source>
</evidence>
<gene>
    <name evidence="2" type="ORF">CWE06_02945</name>
</gene>